<reference evidence="2 3" key="1">
    <citation type="journal article" date="2015" name="Genome Announc.">
        <title>Complete Genome Sequence of Sedimenticola thiotaurini Strain SIP-G1, a Polyphosphate- and Polyhydroxyalkanoate-Accumulating Sulfur-Oxidizing Gammaproteobacterium Isolated from Salt Marsh Sediments.</title>
        <authorList>
            <person name="Flood B.E."/>
            <person name="Jones D.S."/>
            <person name="Bailey J.V."/>
        </authorList>
    </citation>
    <scope>NUCLEOTIDE SEQUENCE [LARGE SCALE GENOMIC DNA]</scope>
    <source>
        <strain evidence="2 3">SIP-G1</strain>
    </source>
</reference>
<feature type="transmembrane region" description="Helical" evidence="1">
    <location>
        <begin position="211"/>
        <end position="237"/>
    </location>
</feature>
<feature type="transmembrane region" description="Helical" evidence="1">
    <location>
        <begin position="171"/>
        <end position="199"/>
    </location>
</feature>
<dbReference type="GO" id="GO:0004129">
    <property type="term" value="F:cytochrome-c oxidase activity"/>
    <property type="evidence" value="ECO:0007669"/>
    <property type="project" value="InterPro"/>
</dbReference>
<keyword evidence="1" id="KW-0812">Transmembrane</keyword>
<feature type="transmembrane region" description="Helical" evidence="1">
    <location>
        <begin position="67"/>
        <end position="90"/>
    </location>
</feature>
<evidence type="ECO:0000313" key="3">
    <source>
        <dbReference type="Proteomes" id="UP000034410"/>
    </source>
</evidence>
<evidence type="ECO:0000313" key="2">
    <source>
        <dbReference type="EMBL" id="AKH19285.1"/>
    </source>
</evidence>
<name>A0A0F7JWY1_9GAMM</name>
<dbReference type="InterPro" id="IPR036927">
    <property type="entry name" value="Cyt_c_oxase-like_su1_sf"/>
</dbReference>
<feature type="transmembrane region" description="Helical" evidence="1">
    <location>
        <begin position="429"/>
        <end position="455"/>
    </location>
</feature>
<dbReference type="EMBL" id="CP011412">
    <property type="protein sequence ID" value="AKH19285.1"/>
    <property type="molecule type" value="Genomic_DNA"/>
</dbReference>
<dbReference type="AlphaFoldDB" id="A0A0F7JWY1"/>
<feature type="transmembrane region" description="Helical" evidence="1">
    <location>
        <begin position="355"/>
        <end position="376"/>
    </location>
</feature>
<keyword evidence="1" id="KW-0472">Membrane</keyword>
<feature type="transmembrane region" description="Helical" evidence="1">
    <location>
        <begin position="102"/>
        <end position="120"/>
    </location>
</feature>
<evidence type="ECO:0008006" key="4">
    <source>
        <dbReference type="Google" id="ProtNLM"/>
    </source>
</evidence>
<dbReference type="GO" id="GO:0020037">
    <property type="term" value="F:heme binding"/>
    <property type="evidence" value="ECO:0007669"/>
    <property type="project" value="InterPro"/>
</dbReference>
<protein>
    <recommendedName>
        <fullName evidence="4">Cytochrome C oxidase subunit I</fullName>
    </recommendedName>
</protein>
<gene>
    <name evidence="2" type="ORF">AAY24_01800</name>
</gene>
<organism evidence="2 3">
    <name type="scientific">Sedimenticola thiotaurini</name>
    <dbReference type="NCBI Taxonomy" id="1543721"/>
    <lineage>
        <taxon>Bacteria</taxon>
        <taxon>Pseudomonadati</taxon>
        <taxon>Pseudomonadota</taxon>
        <taxon>Gammaproteobacteria</taxon>
        <taxon>Chromatiales</taxon>
        <taxon>Sedimenticolaceae</taxon>
        <taxon>Sedimenticola</taxon>
    </lineage>
</organism>
<feature type="transmembrane region" description="Helical" evidence="1">
    <location>
        <begin position="388"/>
        <end position="409"/>
    </location>
</feature>
<dbReference type="KEGG" id="seds:AAY24_01800"/>
<keyword evidence="1" id="KW-1133">Transmembrane helix</keyword>
<dbReference type="GO" id="GO:0016020">
    <property type="term" value="C:membrane"/>
    <property type="evidence" value="ECO:0007669"/>
    <property type="project" value="InterPro"/>
</dbReference>
<proteinExistence type="predicted"/>
<keyword evidence="3" id="KW-1185">Reference proteome</keyword>
<evidence type="ECO:0000256" key="1">
    <source>
        <dbReference type="SAM" id="Phobius"/>
    </source>
</evidence>
<feature type="transmembrane region" description="Helical" evidence="1">
    <location>
        <begin position="249"/>
        <end position="268"/>
    </location>
</feature>
<dbReference type="Pfam" id="PF00115">
    <property type="entry name" value="COX1"/>
    <property type="match status" value="1"/>
</dbReference>
<dbReference type="Gene3D" id="1.20.210.10">
    <property type="entry name" value="Cytochrome c oxidase-like, subunit I domain"/>
    <property type="match status" value="1"/>
</dbReference>
<feature type="transmembrane region" description="Helical" evidence="1">
    <location>
        <begin position="288"/>
        <end position="306"/>
    </location>
</feature>
<dbReference type="PATRIC" id="fig|1543721.4.peg.382"/>
<feature type="transmembrane region" description="Helical" evidence="1">
    <location>
        <begin position="318"/>
        <end position="343"/>
    </location>
</feature>
<feature type="transmembrane region" description="Helical" evidence="1">
    <location>
        <begin position="140"/>
        <end position="159"/>
    </location>
</feature>
<sequence length="476" mass="51097">MVCIEQGSGKQVLEPLNPKQQQEARRWLQLGVLALAIAGLFAILLVLSRAPGMEAFFPWIDFFRTALVVHVDQSVLIWFLAMAGIIWTLAGVPPIPVAWRRTALGVSLAGTLGIALAAFIGEGAPLMNNYVPVLQRPLFFFSLGLVAVGVVLRLGLLLVRMRPAHLSADQVGMINVVALTVAVACAVAVGALVYTWFYLPAALDGVAYYEYLFWGAGHVLQFAYTQMLLLAWLLLLAASGVRMPLSPRLLNGLLLLGLLPILWTFVIYLNHEPVSAGMRIGFTRLMQYGGAIPAVPVGLLVLYGLIRNRQRTTPAQRPLRLALWFSLLLFASGGLLAMLIQGVNTVIPAHYHGSIVGVTLALMGFAYLLLPALGYARVEGRLATAQPIVYGVGQLLHIAGLAFSGFLGIQRKTAGAAQGLDSLQAKLAMGVMGIGGLLAVIGGILFVWIMLRAFWGGPDRHRARGQASSPGISSTR</sequence>
<dbReference type="GO" id="GO:0009060">
    <property type="term" value="P:aerobic respiration"/>
    <property type="evidence" value="ECO:0007669"/>
    <property type="project" value="InterPro"/>
</dbReference>
<feature type="transmembrane region" description="Helical" evidence="1">
    <location>
        <begin position="27"/>
        <end position="47"/>
    </location>
</feature>
<accession>A0A0F7JWY1</accession>
<dbReference type="SUPFAM" id="SSF81442">
    <property type="entry name" value="Cytochrome c oxidase subunit I-like"/>
    <property type="match status" value="1"/>
</dbReference>
<dbReference type="InterPro" id="IPR000883">
    <property type="entry name" value="Cyt_C_Oxase_1"/>
</dbReference>
<dbReference type="Proteomes" id="UP000034410">
    <property type="component" value="Chromosome"/>
</dbReference>